<keyword evidence="3" id="KW-1185">Reference proteome</keyword>
<evidence type="ECO:0000313" key="3">
    <source>
        <dbReference type="Proteomes" id="UP000619536"/>
    </source>
</evidence>
<gene>
    <name evidence="2" type="ORF">GCM10007377_04450</name>
</gene>
<sequence length="196" mass="22360">MSTRPSSNKEHDNQTASDNNASKVLPDDQSDFNPQEVARLAMDRVEQSDDTMVWLRLAAERLSLVRYVFLVQIEDGIASAEQQSALEYADAVLIGWPSKDDDDAVQIDSEMAKDVARHMRLGEEYIDRFRQAERARHIDEMTAALIRVSEQVAEIRKIYQPTFPLPTFAEIRRVIQDEWDEAMGKIDVDASESQES</sequence>
<protein>
    <recommendedName>
        <fullName evidence="4">Phosphoribosylglycinamide synthetase</fullName>
    </recommendedName>
</protein>
<feature type="region of interest" description="Disordered" evidence="1">
    <location>
        <begin position="1"/>
        <end position="31"/>
    </location>
</feature>
<evidence type="ECO:0000313" key="2">
    <source>
        <dbReference type="EMBL" id="GGI13136.1"/>
    </source>
</evidence>
<evidence type="ECO:0000256" key="1">
    <source>
        <dbReference type="SAM" id="MobiDB-lite"/>
    </source>
</evidence>
<reference evidence="2" key="1">
    <citation type="journal article" date="2014" name="Int. J. Syst. Evol. Microbiol.">
        <title>Complete genome sequence of Corynebacterium casei LMG S-19264T (=DSM 44701T), isolated from a smear-ripened cheese.</title>
        <authorList>
            <consortium name="US DOE Joint Genome Institute (JGI-PGF)"/>
            <person name="Walter F."/>
            <person name="Albersmeier A."/>
            <person name="Kalinowski J."/>
            <person name="Ruckert C."/>
        </authorList>
    </citation>
    <scope>NUCLEOTIDE SEQUENCE</scope>
    <source>
        <strain evidence="2">CCM 8606</strain>
    </source>
</reference>
<organism evidence="2 3">
    <name type="scientific">Galliscardovia ingluviei</name>
    <dbReference type="NCBI Taxonomy" id="1769422"/>
    <lineage>
        <taxon>Bacteria</taxon>
        <taxon>Bacillati</taxon>
        <taxon>Actinomycetota</taxon>
        <taxon>Actinomycetes</taxon>
        <taxon>Bifidobacteriales</taxon>
        <taxon>Bifidobacteriaceae</taxon>
        <taxon>Galliscardovia</taxon>
    </lineage>
</organism>
<dbReference type="Proteomes" id="UP000619536">
    <property type="component" value="Unassembled WGS sequence"/>
</dbReference>
<dbReference type="EMBL" id="BMDH01000001">
    <property type="protein sequence ID" value="GGI13136.1"/>
    <property type="molecule type" value="Genomic_DNA"/>
</dbReference>
<reference evidence="2" key="2">
    <citation type="submission" date="2020-09" db="EMBL/GenBank/DDBJ databases">
        <authorList>
            <person name="Sun Q."/>
            <person name="Sedlacek I."/>
        </authorList>
    </citation>
    <scope>NUCLEOTIDE SEQUENCE</scope>
    <source>
        <strain evidence="2">CCM 8606</strain>
    </source>
</reference>
<comment type="caution">
    <text evidence="2">The sequence shown here is derived from an EMBL/GenBank/DDBJ whole genome shotgun (WGS) entry which is preliminary data.</text>
</comment>
<dbReference type="AlphaFoldDB" id="A0A8J3ALZ7"/>
<evidence type="ECO:0008006" key="4">
    <source>
        <dbReference type="Google" id="ProtNLM"/>
    </source>
</evidence>
<proteinExistence type="predicted"/>
<name>A0A8J3ALZ7_9BIFI</name>
<accession>A0A8J3ALZ7</accession>